<dbReference type="AlphaFoldDB" id="A0A834SYH4"/>
<evidence type="ECO:0000313" key="2">
    <source>
        <dbReference type="Proteomes" id="UP000634136"/>
    </source>
</evidence>
<proteinExistence type="predicted"/>
<name>A0A834SYH4_9FABA</name>
<sequence>MFIGEYGVFQRQDDEAALISFFFFYSQAYGNGFGKHHQDSHLRLDLLPKLGCRKIGSCIGSGLHCQPNIDFSKETVPVLVMDCQLNNDFSKETLS</sequence>
<dbReference type="EMBL" id="JAAIUW010000010">
    <property type="protein sequence ID" value="KAF7812978.1"/>
    <property type="molecule type" value="Genomic_DNA"/>
</dbReference>
<organism evidence="1 2">
    <name type="scientific">Senna tora</name>
    <dbReference type="NCBI Taxonomy" id="362788"/>
    <lineage>
        <taxon>Eukaryota</taxon>
        <taxon>Viridiplantae</taxon>
        <taxon>Streptophyta</taxon>
        <taxon>Embryophyta</taxon>
        <taxon>Tracheophyta</taxon>
        <taxon>Spermatophyta</taxon>
        <taxon>Magnoliopsida</taxon>
        <taxon>eudicotyledons</taxon>
        <taxon>Gunneridae</taxon>
        <taxon>Pentapetalae</taxon>
        <taxon>rosids</taxon>
        <taxon>fabids</taxon>
        <taxon>Fabales</taxon>
        <taxon>Fabaceae</taxon>
        <taxon>Caesalpinioideae</taxon>
        <taxon>Cassia clade</taxon>
        <taxon>Senna</taxon>
    </lineage>
</organism>
<accession>A0A834SYH4</accession>
<comment type="caution">
    <text evidence="1">The sequence shown here is derived from an EMBL/GenBank/DDBJ whole genome shotgun (WGS) entry which is preliminary data.</text>
</comment>
<gene>
    <name evidence="1" type="ORF">G2W53_033954</name>
</gene>
<keyword evidence="2" id="KW-1185">Reference proteome</keyword>
<dbReference type="Proteomes" id="UP000634136">
    <property type="component" value="Unassembled WGS sequence"/>
</dbReference>
<protein>
    <submittedName>
        <fullName evidence="1">Uncharacterized protein</fullName>
    </submittedName>
</protein>
<evidence type="ECO:0000313" key="1">
    <source>
        <dbReference type="EMBL" id="KAF7812978.1"/>
    </source>
</evidence>
<reference evidence="1" key="1">
    <citation type="submission" date="2020-09" db="EMBL/GenBank/DDBJ databases">
        <title>Genome-Enabled Discovery of Anthraquinone Biosynthesis in Senna tora.</title>
        <authorList>
            <person name="Kang S.-H."/>
            <person name="Pandey R.P."/>
            <person name="Lee C.-M."/>
            <person name="Sim J.-S."/>
            <person name="Jeong J.-T."/>
            <person name="Choi B.-S."/>
            <person name="Jung M."/>
            <person name="Ginzburg D."/>
            <person name="Zhao K."/>
            <person name="Won S.Y."/>
            <person name="Oh T.-J."/>
            <person name="Yu Y."/>
            <person name="Kim N.-H."/>
            <person name="Lee O.R."/>
            <person name="Lee T.-H."/>
            <person name="Bashyal P."/>
            <person name="Kim T.-S."/>
            <person name="Lee W.-H."/>
            <person name="Kawkins C."/>
            <person name="Kim C.-K."/>
            <person name="Kim J.S."/>
            <person name="Ahn B.O."/>
            <person name="Rhee S.Y."/>
            <person name="Sohng J.K."/>
        </authorList>
    </citation>
    <scope>NUCLEOTIDE SEQUENCE</scope>
    <source>
        <tissue evidence="1">Leaf</tissue>
    </source>
</reference>